<dbReference type="InterPro" id="IPR008927">
    <property type="entry name" value="6-PGluconate_DH-like_C_sf"/>
</dbReference>
<dbReference type="InterPro" id="IPR037108">
    <property type="entry name" value="TM1727-like_C_sf"/>
</dbReference>
<dbReference type="SUPFAM" id="SSF51735">
    <property type="entry name" value="NAD(P)-binding Rossmann-fold domains"/>
    <property type="match status" value="1"/>
</dbReference>
<dbReference type="OrthoDB" id="8650434at2"/>
<reference evidence="4 5" key="1">
    <citation type="submission" date="2014-06" db="EMBL/GenBank/DDBJ databases">
        <authorList>
            <person name="Urmite Genomes Urmite Genomes"/>
        </authorList>
    </citation>
    <scope>NUCLEOTIDE SEQUENCE [LARGE SCALE GENOMIC DNA]</scope>
</reference>
<dbReference type="Pfam" id="PF10728">
    <property type="entry name" value="DUF2520"/>
    <property type="match status" value="1"/>
</dbReference>
<dbReference type="eggNOG" id="COG5495">
    <property type="taxonomic scope" value="Bacteria"/>
</dbReference>
<sequence>MKFNIIGGGRLGKTIAQTLHGLDGVNLAAICSEKYLNAEMAIAQIGSGIAVADLNKLPFADLTFITTPDDRIAQLAQYLAQEKIIAPQTIVAHCSGVLPSTILTPLKELGCQIASIHPLKAFRWGNPDKAAFRGCDCVIEGDEGAVEKITSLFKRLEARVIPIKAESKTLYHAAAVIASNYLLTLAAAAIELFDNAGIPEDIAKQMVVNLMTSSLGNIQQTANLPEALTGPLQRGDLNTLKMHLNALPRGEIKDLYCSAGLATLPLTTLSNEQKLQVQALLGD</sequence>
<dbReference type="InterPro" id="IPR018931">
    <property type="entry name" value="DUF2520"/>
</dbReference>
<accession>A0A078KP75</accession>
<dbReference type="Pfam" id="PF10727">
    <property type="entry name" value="Rossmann-like"/>
    <property type="match status" value="1"/>
</dbReference>
<dbReference type="GO" id="GO:0016491">
    <property type="term" value="F:oxidoreductase activity"/>
    <property type="evidence" value="ECO:0007669"/>
    <property type="project" value="UniProtKB-KW"/>
</dbReference>
<organism evidence="4 5">
    <name type="scientific">Legionella massiliensis</name>
    <dbReference type="NCBI Taxonomy" id="1034943"/>
    <lineage>
        <taxon>Bacteria</taxon>
        <taxon>Pseudomonadati</taxon>
        <taxon>Pseudomonadota</taxon>
        <taxon>Gammaproteobacteria</taxon>
        <taxon>Legionellales</taxon>
        <taxon>Legionellaceae</taxon>
        <taxon>Legionella</taxon>
    </lineage>
</organism>
<keyword evidence="5" id="KW-1185">Reference proteome</keyword>
<gene>
    <name evidence="4" type="ORF">BN59_00456</name>
</gene>
<keyword evidence="1" id="KW-0560">Oxidoreductase</keyword>
<protein>
    <recommendedName>
        <fullName evidence="6">DUF2520 domain-containing protein</fullName>
    </recommendedName>
</protein>
<dbReference type="Gene3D" id="3.40.50.720">
    <property type="entry name" value="NAD(P)-binding Rossmann-like Domain"/>
    <property type="match status" value="1"/>
</dbReference>
<dbReference type="AlphaFoldDB" id="A0A078KP75"/>
<dbReference type="SUPFAM" id="SSF48179">
    <property type="entry name" value="6-phosphogluconate dehydrogenase C-terminal domain-like"/>
    <property type="match status" value="1"/>
</dbReference>
<evidence type="ECO:0008006" key="6">
    <source>
        <dbReference type="Google" id="ProtNLM"/>
    </source>
</evidence>
<name>A0A078KP75_9GAMM</name>
<dbReference type="InterPro" id="IPR036291">
    <property type="entry name" value="NAD(P)-bd_dom_sf"/>
</dbReference>
<feature type="domain" description="Putative oxidoreductase/dehydrogenase Rossmann-like" evidence="2">
    <location>
        <begin position="3"/>
        <end position="118"/>
    </location>
</feature>
<evidence type="ECO:0000259" key="3">
    <source>
        <dbReference type="Pfam" id="PF10728"/>
    </source>
</evidence>
<evidence type="ECO:0000313" key="5">
    <source>
        <dbReference type="Proteomes" id="UP000044071"/>
    </source>
</evidence>
<dbReference type="EMBL" id="CCSB01000001">
    <property type="protein sequence ID" value="CDZ76190.1"/>
    <property type="molecule type" value="Genomic_DNA"/>
</dbReference>
<dbReference type="InterPro" id="IPR019665">
    <property type="entry name" value="OxRdtase/DH_put_Rossmann_dom"/>
</dbReference>
<dbReference type="PANTHER" id="PTHR40459">
    <property type="entry name" value="CONSERVED HYPOTHETICAL ALANINE AND LEUCINE RICH PROTEIN"/>
    <property type="match status" value="1"/>
</dbReference>
<evidence type="ECO:0000313" key="4">
    <source>
        <dbReference type="EMBL" id="CDZ76190.1"/>
    </source>
</evidence>
<dbReference type="PANTHER" id="PTHR40459:SF1">
    <property type="entry name" value="CONSERVED HYPOTHETICAL ALANINE AND LEUCINE RICH PROTEIN"/>
    <property type="match status" value="1"/>
</dbReference>
<feature type="domain" description="DUF2520" evidence="3">
    <location>
        <begin position="137"/>
        <end position="261"/>
    </location>
</feature>
<evidence type="ECO:0000259" key="2">
    <source>
        <dbReference type="Pfam" id="PF10727"/>
    </source>
</evidence>
<dbReference type="Gene3D" id="1.10.1040.20">
    <property type="entry name" value="ProC-like, C-terminal domain"/>
    <property type="match status" value="1"/>
</dbReference>
<proteinExistence type="predicted"/>
<evidence type="ECO:0000256" key="1">
    <source>
        <dbReference type="ARBA" id="ARBA00023002"/>
    </source>
</evidence>
<dbReference type="STRING" id="1034943.BN59_00456"/>
<dbReference type="Proteomes" id="UP000044071">
    <property type="component" value="Unassembled WGS sequence"/>
</dbReference>